<name>A0A2H1VCE0_SPOFR</name>
<protein>
    <submittedName>
        <fullName evidence="1">SFRICE_035065</fullName>
    </submittedName>
</protein>
<proteinExistence type="predicted"/>
<reference evidence="1" key="1">
    <citation type="submission" date="2016-07" db="EMBL/GenBank/DDBJ databases">
        <authorList>
            <person name="Bretaudeau A."/>
        </authorList>
    </citation>
    <scope>NUCLEOTIDE SEQUENCE</scope>
    <source>
        <strain evidence="1">Rice</strain>
        <tissue evidence="1">Whole body</tissue>
    </source>
</reference>
<dbReference type="AlphaFoldDB" id="A0A2H1VCE0"/>
<dbReference type="EMBL" id="ODYU01001780">
    <property type="protein sequence ID" value="SOQ38456.1"/>
    <property type="molecule type" value="Genomic_DNA"/>
</dbReference>
<gene>
    <name evidence="1" type="ORF">SFRICE_035065</name>
</gene>
<evidence type="ECO:0000313" key="1">
    <source>
        <dbReference type="EMBL" id="SOQ38456.1"/>
    </source>
</evidence>
<sequence length="86" mass="9189">MRSWQVPKLPISSSAGIESALRCAAAGCAATAPTVEKFLLGVTVSICLRMRRRPSKPESDALGQRSGECKYNGGWILPGSYLSFIS</sequence>
<accession>A0A2H1VCE0</accession>
<organism evidence="1">
    <name type="scientific">Spodoptera frugiperda</name>
    <name type="common">Fall armyworm</name>
    <dbReference type="NCBI Taxonomy" id="7108"/>
    <lineage>
        <taxon>Eukaryota</taxon>
        <taxon>Metazoa</taxon>
        <taxon>Ecdysozoa</taxon>
        <taxon>Arthropoda</taxon>
        <taxon>Hexapoda</taxon>
        <taxon>Insecta</taxon>
        <taxon>Pterygota</taxon>
        <taxon>Neoptera</taxon>
        <taxon>Endopterygota</taxon>
        <taxon>Lepidoptera</taxon>
        <taxon>Glossata</taxon>
        <taxon>Ditrysia</taxon>
        <taxon>Noctuoidea</taxon>
        <taxon>Noctuidae</taxon>
        <taxon>Amphipyrinae</taxon>
        <taxon>Spodoptera</taxon>
    </lineage>
</organism>